<reference evidence="1" key="2">
    <citation type="submission" date="2021-09" db="EMBL/GenBank/DDBJ databases">
        <authorList>
            <person name="Jia N."/>
            <person name="Wang J."/>
            <person name="Shi W."/>
            <person name="Du L."/>
            <person name="Sun Y."/>
            <person name="Zhan W."/>
            <person name="Jiang J."/>
            <person name="Wang Q."/>
            <person name="Zhang B."/>
            <person name="Ji P."/>
            <person name="Sakyi L.B."/>
            <person name="Cui X."/>
            <person name="Yuan T."/>
            <person name="Jiang B."/>
            <person name="Yang W."/>
            <person name="Lam T.T.-Y."/>
            <person name="Chang Q."/>
            <person name="Ding S."/>
            <person name="Wang X."/>
            <person name="Zhu J."/>
            <person name="Ruan X."/>
            <person name="Zhao L."/>
            <person name="Wei J."/>
            <person name="Que T."/>
            <person name="Du C."/>
            <person name="Cheng J."/>
            <person name="Dai P."/>
            <person name="Han X."/>
            <person name="Huang E."/>
            <person name="Gao Y."/>
            <person name="Liu J."/>
            <person name="Shao H."/>
            <person name="Ye R."/>
            <person name="Li L."/>
            <person name="Wei W."/>
            <person name="Wang X."/>
            <person name="Wang C."/>
            <person name="Huo Q."/>
            <person name="Li W."/>
            <person name="Guo W."/>
            <person name="Chen H."/>
            <person name="Chen S."/>
            <person name="Zhou L."/>
            <person name="Zhou L."/>
            <person name="Ni X."/>
            <person name="Tian J."/>
            <person name="Zhou Y."/>
            <person name="Sheng Y."/>
            <person name="Liu T."/>
            <person name="Pan Y."/>
            <person name="Xia L."/>
            <person name="Li J."/>
            <person name="Zhao F."/>
            <person name="Cao W."/>
        </authorList>
    </citation>
    <scope>NUCLEOTIDE SEQUENCE</scope>
    <source>
        <strain evidence="1">Rsan-2018</strain>
        <tissue evidence="1">Larvae</tissue>
    </source>
</reference>
<proteinExistence type="predicted"/>
<dbReference type="Proteomes" id="UP000821837">
    <property type="component" value="Chromosome 1"/>
</dbReference>
<evidence type="ECO:0000313" key="2">
    <source>
        <dbReference type="Proteomes" id="UP000821837"/>
    </source>
</evidence>
<reference evidence="1" key="1">
    <citation type="journal article" date="2020" name="Cell">
        <title>Large-Scale Comparative Analyses of Tick Genomes Elucidate Their Genetic Diversity and Vector Capacities.</title>
        <authorList>
            <consortium name="Tick Genome and Microbiome Consortium (TIGMIC)"/>
            <person name="Jia N."/>
            <person name="Wang J."/>
            <person name="Shi W."/>
            <person name="Du L."/>
            <person name="Sun Y."/>
            <person name="Zhan W."/>
            <person name="Jiang J.F."/>
            <person name="Wang Q."/>
            <person name="Zhang B."/>
            <person name="Ji P."/>
            <person name="Bell-Sakyi L."/>
            <person name="Cui X.M."/>
            <person name="Yuan T.T."/>
            <person name="Jiang B.G."/>
            <person name="Yang W.F."/>
            <person name="Lam T.T."/>
            <person name="Chang Q.C."/>
            <person name="Ding S.J."/>
            <person name="Wang X.J."/>
            <person name="Zhu J.G."/>
            <person name="Ruan X.D."/>
            <person name="Zhao L."/>
            <person name="Wei J.T."/>
            <person name="Ye R.Z."/>
            <person name="Que T.C."/>
            <person name="Du C.H."/>
            <person name="Zhou Y.H."/>
            <person name="Cheng J.X."/>
            <person name="Dai P.F."/>
            <person name="Guo W.B."/>
            <person name="Han X.H."/>
            <person name="Huang E.J."/>
            <person name="Li L.F."/>
            <person name="Wei W."/>
            <person name="Gao Y.C."/>
            <person name="Liu J.Z."/>
            <person name="Shao H.Z."/>
            <person name="Wang X."/>
            <person name="Wang C.C."/>
            <person name="Yang T.C."/>
            <person name="Huo Q.B."/>
            <person name="Li W."/>
            <person name="Chen H.Y."/>
            <person name="Chen S.E."/>
            <person name="Zhou L.G."/>
            <person name="Ni X.B."/>
            <person name="Tian J.H."/>
            <person name="Sheng Y."/>
            <person name="Liu T."/>
            <person name="Pan Y.S."/>
            <person name="Xia L.Y."/>
            <person name="Li J."/>
            <person name="Zhao F."/>
            <person name="Cao W.C."/>
        </authorList>
    </citation>
    <scope>NUCLEOTIDE SEQUENCE</scope>
    <source>
        <strain evidence="1">Rsan-2018</strain>
    </source>
</reference>
<evidence type="ECO:0000313" key="1">
    <source>
        <dbReference type="EMBL" id="KAH7982282.1"/>
    </source>
</evidence>
<sequence length="109" mass="11956">MSPSSQNRKAPLWIDVPQASGLLLHYKQKSLSKVVFRHVRRSSNPYNGSLFLHDHGTLQARCAFLAVSADSVHLLVCQISFTGTMSAVVVLMPALPDDQGNEEGSPKMH</sequence>
<gene>
    <name evidence="1" type="ORF">HPB52_003582</name>
</gene>
<dbReference type="EMBL" id="JABSTV010001245">
    <property type="protein sequence ID" value="KAH7982282.1"/>
    <property type="molecule type" value="Genomic_DNA"/>
</dbReference>
<protein>
    <submittedName>
        <fullName evidence="1">Uncharacterized protein</fullName>
    </submittedName>
</protein>
<dbReference type="AlphaFoldDB" id="A0A9D4QHE7"/>
<organism evidence="1 2">
    <name type="scientific">Rhipicephalus sanguineus</name>
    <name type="common">Brown dog tick</name>
    <name type="synonym">Ixodes sanguineus</name>
    <dbReference type="NCBI Taxonomy" id="34632"/>
    <lineage>
        <taxon>Eukaryota</taxon>
        <taxon>Metazoa</taxon>
        <taxon>Ecdysozoa</taxon>
        <taxon>Arthropoda</taxon>
        <taxon>Chelicerata</taxon>
        <taxon>Arachnida</taxon>
        <taxon>Acari</taxon>
        <taxon>Parasitiformes</taxon>
        <taxon>Ixodida</taxon>
        <taxon>Ixodoidea</taxon>
        <taxon>Ixodidae</taxon>
        <taxon>Rhipicephalinae</taxon>
        <taxon>Rhipicephalus</taxon>
        <taxon>Rhipicephalus</taxon>
    </lineage>
</organism>
<accession>A0A9D4QHE7</accession>
<comment type="caution">
    <text evidence="1">The sequence shown here is derived from an EMBL/GenBank/DDBJ whole genome shotgun (WGS) entry which is preliminary data.</text>
</comment>
<name>A0A9D4QHE7_RHISA</name>
<keyword evidence="2" id="KW-1185">Reference proteome</keyword>